<evidence type="ECO:0000313" key="2">
    <source>
        <dbReference type="Proteomes" id="UP001159428"/>
    </source>
</evidence>
<sequence>SLYRNQRDFQESLPLNVFNFDARLEFASENGTGIERFHGEPRIQQEGIYTELIPESMMTSESDGSRTYTSFAKSKEDSDIEYVNQITAPENVNAC</sequence>
<keyword evidence="2" id="KW-1185">Reference proteome</keyword>
<name>A0AAU9WU70_9CNID</name>
<protein>
    <submittedName>
        <fullName evidence="1">Uncharacterized protein</fullName>
    </submittedName>
</protein>
<comment type="caution">
    <text evidence="1">The sequence shown here is derived from an EMBL/GenBank/DDBJ whole genome shotgun (WGS) entry which is preliminary data.</text>
</comment>
<evidence type="ECO:0000313" key="1">
    <source>
        <dbReference type="EMBL" id="CAH3126217.1"/>
    </source>
</evidence>
<dbReference type="Proteomes" id="UP001159428">
    <property type="component" value="Unassembled WGS sequence"/>
</dbReference>
<proteinExistence type="predicted"/>
<organism evidence="1 2">
    <name type="scientific">Pocillopora meandrina</name>
    <dbReference type="NCBI Taxonomy" id="46732"/>
    <lineage>
        <taxon>Eukaryota</taxon>
        <taxon>Metazoa</taxon>
        <taxon>Cnidaria</taxon>
        <taxon>Anthozoa</taxon>
        <taxon>Hexacorallia</taxon>
        <taxon>Scleractinia</taxon>
        <taxon>Astrocoeniina</taxon>
        <taxon>Pocilloporidae</taxon>
        <taxon>Pocillopora</taxon>
    </lineage>
</organism>
<gene>
    <name evidence="1" type="ORF">PMEA_00011988</name>
</gene>
<reference evidence="1 2" key="1">
    <citation type="submission" date="2022-05" db="EMBL/GenBank/DDBJ databases">
        <authorList>
            <consortium name="Genoscope - CEA"/>
            <person name="William W."/>
        </authorList>
    </citation>
    <scope>NUCLEOTIDE SEQUENCE [LARGE SCALE GENOMIC DNA]</scope>
</reference>
<accession>A0AAU9WU70</accession>
<feature type="non-terminal residue" evidence="1">
    <location>
        <position position="1"/>
    </location>
</feature>
<dbReference type="EMBL" id="CALNXJ010000021">
    <property type="protein sequence ID" value="CAH3126217.1"/>
    <property type="molecule type" value="Genomic_DNA"/>
</dbReference>
<dbReference type="AlphaFoldDB" id="A0AAU9WU70"/>